<dbReference type="Proteomes" id="UP001259340">
    <property type="component" value="Unassembled WGS sequence"/>
</dbReference>
<dbReference type="RefSeq" id="WP_310655027.1">
    <property type="nucleotide sequence ID" value="NZ_JAPMLA010000008.1"/>
</dbReference>
<dbReference type="EMBL" id="JAPMLD010000001">
    <property type="protein sequence ID" value="MDW4822504.1"/>
    <property type="molecule type" value="Genomic_DNA"/>
</dbReference>
<dbReference type="SUPFAM" id="SSF51658">
    <property type="entry name" value="Xylose isomerase-like"/>
    <property type="match status" value="1"/>
</dbReference>
<name>A0AAW8NNE5_9GAMM</name>
<evidence type="ECO:0000313" key="5">
    <source>
        <dbReference type="Proteomes" id="UP001271263"/>
    </source>
</evidence>
<keyword evidence="5" id="KW-1185">Reference proteome</keyword>
<proteinExistence type="predicted"/>
<evidence type="ECO:0000313" key="4">
    <source>
        <dbReference type="Proteomes" id="UP001259340"/>
    </source>
</evidence>
<evidence type="ECO:0000313" key="2">
    <source>
        <dbReference type="EMBL" id="MDR8524422.1"/>
    </source>
</evidence>
<dbReference type="InterPro" id="IPR036237">
    <property type="entry name" value="Xyl_isomerase-like_sf"/>
</dbReference>
<dbReference type="Gene3D" id="3.20.20.150">
    <property type="entry name" value="Divalent-metal-dependent TIM barrel enzymes"/>
    <property type="match status" value="1"/>
</dbReference>
<reference evidence="2" key="2">
    <citation type="submission" date="2022-11" db="EMBL/GenBank/DDBJ databases">
        <title>Prophages regulate Shewanella fidelis motility and biofilm formation: implications for gut colonization dynamics in Ciona robusta.</title>
        <authorList>
            <person name="Natarajan O."/>
            <person name="Gibboney S.L."/>
            <person name="Young M.N."/>
            <person name="Lim S.J."/>
            <person name="Pluta N."/>
            <person name="Atkinson C.G.F."/>
            <person name="Leigh B.A."/>
            <person name="Liberti A."/>
            <person name="Kees E."/>
            <person name="Breitbart M."/>
            <person name="Gralnick J."/>
            <person name="Dishaw L.J."/>
        </authorList>
    </citation>
    <scope>NUCLEOTIDE SEQUENCE</scope>
    <source>
        <strain evidence="2">3313</strain>
    </source>
</reference>
<dbReference type="Pfam" id="PF01261">
    <property type="entry name" value="AP_endonuc_2"/>
    <property type="match status" value="1"/>
</dbReference>
<organism evidence="2 4">
    <name type="scientific">Shewanella fidelis</name>
    <dbReference type="NCBI Taxonomy" id="173509"/>
    <lineage>
        <taxon>Bacteria</taxon>
        <taxon>Pseudomonadati</taxon>
        <taxon>Pseudomonadota</taxon>
        <taxon>Gammaproteobacteria</taxon>
        <taxon>Alteromonadales</taxon>
        <taxon>Shewanellaceae</taxon>
        <taxon>Shewanella</taxon>
    </lineage>
</organism>
<dbReference type="InterPro" id="IPR013022">
    <property type="entry name" value="Xyl_isomerase-like_TIM-brl"/>
</dbReference>
<gene>
    <name evidence="2" type="ORF">OS133_12380</name>
    <name evidence="3" type="ORF">OS134_00240</name>
</gene>
<sequence length="256" mass="28777">MRLGVSNLIASSISASQLNELYSLSDCIDWAPTVTAPHWNLLTESGAAAFGLTTKISAIQSLFYGINDVHFMQEEEKFLAFKNHIAYLINVSKAYSAKYILWGSPGTRNSASALIDDKALFKRLTQILSLFDNEDVKFMIEAVSPKFGCEFINNSIDLLSLHEQINHNNFSLHLDTGQMIEEGLDVLKVIENNVDCLNHLHLSEPDFNYTGSYASLFKEIVSIVENKDIDVVYEVQTLKSNMYDKFINEFSGVRSI</sequence>
<dbReference type="AlphaFoldDB" id="A0AAW8NNE5"/>
<protein>
    <submittedName>
        <fullName evidence="2">TIM barrel protein</fullName>
    </submittedName>
</protein>
<comment type="caution">
    <text evidence="2">The sequence shown here is derived from an EMBL/GenBank/DDBJ whole genome shotgun (WGS) entry which is preliminary data.</text>
</comment>
<dbReference type="EMBL" id="JAPMLE010000001">
    <property type="protein sequence ID" value="MDR8524422.1"/>
    <property type="molecule type" value="Genomic_DNA"/>
</dbReference>
<dbReference type="Proteomes" id="UP001271263">
    <property type="component" value="Unassembled WGS sequence"/>
</dbReference>
<reference evidence="3 5" key="1">
    <citation type="journal article" date="2022" name="bioRxiv">
        <title>Prophages regulate Shewanella fidelis 3313 motility and biofilm formation: implications for gut colonization dynamics in Ciona robusta.</title>
        <authorList>
            <person name="Natarajan O."/>
            <person name="Gibboney S.L."/>
            <person name="Young M.N."/>
            <person name="Lim S.J."/>
            <person name="Pluta N."/>
            <person name="Atkinson C.G."/>
            <person name="Leigh B.A."/>
            <person name="Liberti A."/>
            <person name="Kees E.D."/>
            <person name="Breitbart M."/>
            <person name="Gralnick J.A."/>
            <person name="Dishaw L.J."/>
        </authorList>
    </citation>
    <scope>NUCLEOTIDE SEQUENCE [LARGE SCALE GENOMIC DNA]</scope>
    <source>
        <strain evidence="3 5">JG4066</strain>
    </source>
</reference>
<accession>A0AAW8NNE5</accession>
<feature type="domain" description="Xylose isomerase-like TIM barrel" evidence="1">
    <location>
        <begin position="74"/>
        <end position="204"/>
    </location>
</feature>
<evidence type="ECO:0000259" key="1">
    <source>
        <dbReference type="Pfam" id="PF01261"/>
    </source>
</evidence>
<evidence type="ECO:0000313" key="3">
    <source>
        <dbReference type="EMBL" id="MDW4822504.1"/>
    </source>
</evidence>